<reference evidence="4 5" key="1">
    <citation type="submission" date="2018-08" db="EMBL/GenBank/DDBJ databases">
        <title>Genetic Globetrotter - A new plasmid hitch-hiking vast phylogenetic and geographic distances.</title>
        <authorList>
            <person name="Vollmers J."/>
            <person name="Petersen J."/>
        </authorList>
    </citation>
    <scope>NUCLEOTIDE SEQUENCE [LARGE SCALE GENOMIC DNA]</scope>
    <source>
        <strain evidence="4 5">DSM 26383</strain>
    </source>
</reference>
<dbReference type="InterPro" id="IPR016161">
    <property type="entry name" value="Ald_DH/histidinol_DH"/>
</dbReference>
<dbReference type="GO" id="GO:0009450">
    <property type="term" value="P:gamma-aminobutyric acid catabolic process"/>
    <property type="evidence" value="ECO:0007669"/>
    <property type="project" value="TreeGrafter"/>
</dbReference>
<dbReference type="FunFam" id="3.40.309.10:FF:000009">
    <property type="entry name" value="Aldehyde dehydrogenase A"/>
    <property type="match status" value="1"/>
</dbReference>
<evidence type="ECO:0000313" key="5">
    <source>
        <dbReference type="Proteomes" id="UP000325785"/>
    </source>
</evidence>
<gene>
    <name evidence="4" type="primary">araE_2</name>
    <name evidence="4" type="ORF">RIdsm_01349</name>
</gene>
<protein>
    <submittedName>
        <fullName evidence="4">Alpha-ketoglutaric semialdehyde dehydrogenase</fullName>
        <ecNumber evidence="4">1.2.1.26</ecNumber>
    </submittedName>
</protein>
<dbReference type="KEGG" id="rid:RIdsm_01349"/>
<dbReference type="InterPro" id="IPR016162">
    <property type="entry name" value="Ald_DH_N"/>
</dbReference>
<evidence type="ECO:0000256" key="2">
    <source>
        <dbReference type="ARBA" id="ARBA00023002"/>
    </source>
</evidence>
<sequence length="475" mass="50200">MVKPAQMFIAGEWCDGQNGSAEVLDPATGETVGAVAISGPSDLDRALEAAETAFKSWSQTSAYERSAMLRKAADLLRERAEDIGRLMVSEQGKPFAEAKGEVIGSGDHIDWAAEEGRRMYGRVIPARAANVQQIAYKVPLGVVAGFSPWNFPVSQAVRKIAGALGAGCTIIIKCPEETPYSCAELVRCFEDAGVPNGVVNLVYGVPNEVSEYLIPAHPVRMVSFTGSIPVGKTLGEIAARHVKRCTLELGGHSPFVVAEDANVDAAVKLAATLKYRNAGQVCAAPSRFYIHDAHYERFVDGFVAASKELKVGAGFDDGVQMGPLANARRLDAMEGFVADAVDRGAKLVTGGRRIGNKGNFFEPTVLTEIPEDAQVMVDEPFGPIAPILPFSSLETAIEKANALPYALAAFAFGTSQSTVDQLSRGLEAGMVSINHFGIASPETPFGGMKESGYGSEGGVEGMDAFVTTKFVSAAA</sequence>
<dbReference type="Gene3D" id="3.40.309.10">
    <property type="entry name" value="Aldehyde Dehydrogenase, Chain A, domain 2"/>
    <property type="match status" value="1"/>
</dbReference>
<feature type="domain" description="Aldehyde dehydrogenase" evidence="3">
    <location>
        <begin position="13"/>
        <end position="471"/>
    </location>
</feature>
<dbReference type="InterPro" id="IPR015590">
    <property type="entry name" value="Aldehyde_DH_dom"/>
</dbReference>
<dbReference type="Proteomes" id="UP000325785">
    <property type="component" value="Chromosome"/>
</dbReference>
<organism evidence="4 5">
    <name type="scientific">Roseovarius indicus</name>
    <dbReference type="NCBI Taxonomy" id="540747"/>
    <lineage>
        <taxon>Bacteria</taxon>
        <taxon>Pseudomonadati</taxon>
        <taxon>Pseudomonadota</taxon>
        <taxon>Alphaproteobacteria</taxon>
        <taxon>Rhodobacterales</taxon>
        <taxon>Roseobacteraceae</taxon>
        <taxon>Roseovarius</taxon>
    </lineage>
</organism>
<dbReference type="Pfam" id="PF00171">
    <property type="entry name" value="Aldedh"/>
    <property type="match status" value="1"/>
</dbReference>
<dbReference type="InterPro" id="IPR050740">
    <property type="entry name" value="Aldehyde_DH_Superfamily"/>
</dbReference>
<evidence type="ECO:0000256" key="1">
    <source>
        <dbReference type="ARBA" id="ARBA00009986"/>
    </source>
</evidence>
<dbReference type="PROSITE" id="PS00070">
    <property type="entry name" value="ALDEHYDE_DEHYDR_CYS"/>
    <property type="match status" value="1"/>
</dbReference>
<keyword evidence="2 4" id="KW-0560">Oxidoreductase</keyword>
<accession>A0A5P3A845</accession>
<dbReference type="CDD" id="cd07103">
    <property type="entry name" value="ALDH_F5_SSADH_GabD"/>
    <property type="match status" value="1"/>
</dbReference>
<dbReference type="PANTHER" id="PTHR43353:SF5">
    <property type="entry name" value="SUCCINATE-SEMIALDEHYDE DEHYDROGENASE, MITOCHONDRIAL"/>
    <property type="match status" value="1"/>
</dbReference>
<dbReference type="FunFam" id="3.40.605.10:FF:000033">
    <property type="entry name" value="NAD-dependent succinate-semialdehyde dehydrogenase"/>
    <property type="match status" value="1"/>
</dbReference>
<evidence type="ECO:0000313" key="4">
    <source>
        <dbReference type="EMBL" id="QEW25562.1"/>
    </source>
</evidence>
<dbReference type="SUPFAM" id="SSF53720">
    <property type="entry name" value="ALDH-like"/>
    <property type="match status" value="1"/>
</dbReference>
<dbReference type="InterPro" id="IPR016163">
    <property type="entry name" value="Ald_DH_C"/>
</dbReference>
<proteinExistence type="inferred from homology"/>
<comment type="similarity">
    <text evidence="1">Belongs to the aldehyde dehydrogenase family.</text>
</comment>
<dbReference type="InterPro" id="IPR016160">
    <property type="entry name" value="Ald_DH_CS_CYS"/>
</dbReference>
<dbReference type="Gene3D" id="3.40.605.10">
    <property type="entry name" value="Aldehyde Dehydrogenase, Chain A, domain 1"/>
    <property type="match status" value="1"/>
</dbReference>
<evidence type="ECO:0000259" key="3">
    <source>
        <dbReference type="Pfam" id="PF00171"/>
    </source>
</evidence>
<dbReference type="AlphaFoldDB" id="A0A5P3A845"/>
<name>A0A5P3A845_9RHOB</name>
<dbReference type="GO" id="GO:0047533">
    <property type="term" value="F:2,5-dioxovalerate dehydrogenase (NADP+) activity"/>
    <property type="evidence" value="ECO:0007669"/>
    <property type="project" value="UniProtKB-EC"/>
</dbReference>
<dbReference type="EC" id="1.2.1.26" evidence="4"/>
<dbReference type="GO" id="GO:0004777">
    <property type="term" value="F:succinate-semialdehyde dehydrogenase (NAD+) activity"/>
    <property type="evidence" value="ECO:0007669"/>
    <property type="project" value="TreeGrafter"/>
</dbReference>
<dbReference type="EMBL" id="CP031598">
    <property type="protein sequence ID" value="QEW25562.1"/>
    <property type="molecule type" value="Genomic_DNA"/>
</dbReference>
<dbReference type="PANTHER" id="PTHR43353">
    <property type="entry name" value="SUCCINATE-SEMIALDEHYDE DEHYDROGENASE, MITOCHONDRIAL"/>
    <property type="match status" value="1"/>
</dbReference>